<comment type="caution">
    <text evidence="1">The sequence shown here is derived from an EMBL/GenBank/DDBJ whole genome shotgun (WGS) entry which is preliminary data.</text>
</comment>
<dbReference type="InterPro" id="IPR032675">
    <property type="entry name" value="LRR_dom_sf"/>
</dbReference>
<sequence length="497" mass="54567">MEIKSVSNALIAPWLRWWAVGLAVLLLAAVRPGVSVGQELARQLVAARYPAGFLRCDLTVRLPTGEVDVQQVDLGAGACYDVDFTAAQIRQALDQVGGFTSLREDLWTADLPIAELLQDNSLAAKLQRLEVALENDYRSSPADYPPLPALETLTLYCDGRTLREAGLLQLAARTPRLRQLELWGCHVTQAELRQLLQASSIRSLSLRRCQLDKDALQAIDKAESLTELTISLDDLNAGQFDWGKASPRLDVVFDKPLTSVKKLMGLHVRSVKFDFALQPDEVAQILGAIPAAELEEAVIERDISKRMIEHLRRFPRLKAVELAGGFDADVLQGLRQITSLERLTVTGSSKAKPLLSLETLAALPKLQQLTLGEVAISGDADSAGDQPFPPLESLKFWSVDNASALTTRMLAAGDQPQTLTVSPTDYQKLKAENGLPAAADANWGLRLLPEVEDFQTLDEIRAILDEEPSFRRLECVVDFLDLAELRKIAAAGRPSRE</sequence>
<organism evidence="1 2">
    <name type="scientific">Blastopirellula marina</name>
    <dbReference type="NCBI Taxonomy" id="124"/>
    <lineage>
        <taxon>Bacteria</taxon>
        <taxon>Pseudomonadati</taxon>
        <taxon>Planctomycetota</taxon>
        <taxon>Planctomycetia</taxon>
        <taxon>Pirellulales</taxon>
        <taxon>Pirellulaceae</taxon>
        <taxon>Blastopirellula</taxon>
    </lineage>
</organism>
<evidence type="ECO:0008006" key="3">
    <source>
        <dbReference type="Google" id="ProtNLM"/>
    </source>
</evidence>
<dbReference type="EMBL" id="PUHZ01000023">
    <property type="protein sequence ID" value="PQO43495.1"/>
    <property type="molecule type" value="Genomic_DNA"/>
</dbReference>
<name>A0A2S8GGA5_9BACT</name>
<reference evidence="1 2" key="1">
    <citation type="submission" date="2018-02" db="EMBL/GenBank/DDBJ databases">
        <title>Comparative genomes isolates from brazilian mangrove.</title>
        <authorList>
            <person name="Araujo J.E."/>
            <person name="Taketani R.G."/>
            <person name="Silva M.C.P."/>
            <person name="Loureco M.V."/>
            <person name="Andreote F.D."/>
        </authorList>
    </citation>
    <scope>NUCLEOTIDE SEQUENCE [LARGE SCALE GENOMIC DNA]</scope>
    <source>
        <strain evidence="1 2">Nap-Phe MGV</strain>
    </source>
</reference>
<evidence type="ECO:0000313" key="1">
    <source>
        <dbReference type="EMBL" id="PQO43495.1"/>
    </source>
</evidence>
<accession>A0A2S8GGA5</accession>
<evidence type="ECO:0000313" key="2">
    <source>
        <dbReference type="Proteomes" id="UP000237819"/>
    </source>
</evidence>
<protein>
    <recommendedName>
        <fullName evidence="3">Leucine Rich repeats (2 copies)</fullName>
    </recommendedName>
</protein>
<dbReference type="AlphaFoldDB" id="A0A2S8GGA5"/>
<dbReference type="Gene3D" id="3.80.10.10">
    <property type="entry name" value="Ribonuclease Inhibitor"/>
    <property type="match status" value="1"/>
</dbReference>
<gene>
    <name evidence="1" type="ORF">C5Y93_22840</name>
</gene>
<dbReference type="SUPFAM" id="SSF52047">
    <property type="entry name" value="RNI-like"/>
    <property type="match status" value="1"/>
</dbReference>
<dbReference type="Proteomes" id="UP000237819">
    <property type="component" value="Unassembled WGS sequence"/>
</dbReference>
<proteinExistence type="predicted"/>